<dbReference type="Proteomes" id="UP000197007">
    <property type="component" value="Chromosome"/>
</dbReference>
<keyword evidence="3" id="KW-1185">Reference proteome</keyword>
<keyword evidence="1" id="KW-1133">Transmembrane helix</keyword>
<gene>
    <name evidence="2" type="ORF">CBG49_00295</name>
</gene>
<proteinExistence type="predicted"/>
<keyword evidence="1" id="KW-0472">Membrane</keyword>
<evidence type="ECO:0000313" key="2">
    <source>
        <dbReference type="EMBL" id="ASF41643.1"/>
    </source>
</evidence>
<accession>A0A1Z4BK42</accession>
<feature type="transmembrane region" description="Helical" evidence="1">
    <location>
        <begin position="147"/>
        <end position="164"/>
    </location>
</feature>
<organism evidence="2 3">
    <name type="scientific">Capnocytophaga endodontalis</name>
    <dbReference type="NCBI Taxonomy" id="2708117"/>
    <lineage>
        <taxon>Bacteria</taxon>
        <taxon>Pseudomonadati</taxon>
        <taxon>Bacteroidota</taxon>
        <taxon>Flavobacteriia</taxon>
        <taxon>Flavobacteriales</taxon>
        <taxon>Flavobacteriaceae</taxon>
        <taxon>Capnocytophaga</taxon>
    </lineage>
</organism>
<keyword evidence="1" id="KW-0812">Transmembrane</keyword>
<feature type="transmembrane region" description="Helical" evidence="1">
    <location>
        <begin position="87"/>
        <end position="107"/>
    </location>
</feature>
<dbReference type="KEGG" id="capn:CBG49_00295"/>
<sequence length="176" mass="21400">MKLYINKVIKHNFFFSLVFFLSLHLLYINVSVFEYYWEEKLYWQKLRTGVIEYWLQQKSFSFSDYMEYGPTNIKDIFLPYIYRDDRLSALFELLSVLFTCYIALPAITILFKKINQKKIFIVIDSIILSIFLLYTFIILIYHPMIGVIPMCVLIPIVLLFLLFFRMRQYKKKLIFL</sequence>
<feature type="transmembrane region" description="Helical" evidence="1">
    <location>
        <begin position="12"/>
        <end position="37"/>
    </location>
</feature>
<reference evidence="3" key="1">
    <citation type="submission" date="2017-06" db="EMBL/GenBank/DDBJ databases">
        <title>Complete genome sequence of Capnocytophaga sp. KCOM 1579 (=ChDC OS43) isolated from a human refractory periapical abscess lesion.</title>
        <authorList>
            <person name="Kook J.-K."/>
            <person name="Park S.-N."/>
            <person name="Lim Y.K."/>
            <person name="Roh H."/>
        </authorList>
    </citation>
    <scope>NUCLEOTIDE SEQUENCE [LARGE SCALE GENOMIC DNA]</scope>
    <source>
        <strain evidence="3">ChDC OS43</strain>
    </source>
</reference>
<feature type="transmembrane region" description="Helical" evidence="1">
    <location>
        <begin position="119"/>
        <end position="141"/>
    </location>
</feature>
<name>A0A1Z4BK42_9FLAO</name>
<evidence type="ECO:0000313" key="3">
    <source>
        <dbReference type="Proteomes" id="UP000197007"/>
    </source>
</evidence>
<evidence type="ECO:0000256" key="1">
    <source>
        <dbReference type="SAM" id="Phobius"/>
    </source>
</evidence>
<dbReference type="EMBL" id="CP022022">
    <property type="protein sequence ID" value="ASF41643.1"/>
    <property type="molecule type" value="Genomic_DNA"/>
</dbReference>
<dbReference type="AlphaFoldDB" id="A0A1Z4BK42"/>
<protein>
    <submittedName>
        <fullName evidence="2">Uncharacterized protein</fullName>
    </submittedName>
</protein>